<accession>A0AAV0MM08</accession>
<proteinExistence type="predicted"/>
<feature type="compositionally biased region" description="Basic and acidic residues" evidence="1">
    <location>
        <begin position="83"/>
        <end position="93"/>
    </location>
</feature>
<evidence type="ECO:0000256" key="1">
    <source>
        <dbReference type="SAM" id="MobiDB-lite"/>
    </source>
</evidence>
<organism evidence="3 4">
    <name type="scientific">Linum tenue</name>
    <dbReference type="NCBI Taxonomy" id="586396"/>
    <lineage>
        <taxon>Eukaryota</taxon>
        <taxon>Viridiplantae</taxon>
        <taxon>Streptophyta</taxon>
        <taxon>Embryophyta</taxon>
        <taxon>Tracheophyta</taxon>
        <taxon>Spermatophyta</taxon>
        <taxon>Magnoliopsida</taxon>
        <taxon>eudicotyledons</taxon>
        <taxon>Gunneridae</taxon>
        <taxon>Pentapetalae</taxon>
        <taxon>rosids</taxon>
        <taxon>fabids</taxon>
        <taxon>Malpighiales</taxon>
        <taxon>Linaceae</taxon>
        <taxon>Linum</taxon>
    </lineage>
</organism>
<comment type="caution">
    <text evidence="3">The sequence shown here is derived from an EMBL/GenBank/DDBJ whole genome shotgun (WGS) entry which is preliminary data.</text>
</comment>
<evidence type="ECO:0000256" key="2">
    <source>
        <dbReference type="SAM" id="Phobius"/>
    </source>
</evidence>
<keyword evidence="2" id="KW-0472">Membrane</keyword>
<dbReference type="EMBL" id="CAMGYJ010000007">
    <property type="protein sequence ID" value="CAI0446760.1"/>
    <property type="molecule type" value="Genomic_DNA"/>
</dbReference>
<feature type="region of interest" description="Disordered" evidence="1">
    <location>
        <begin position="63"/>
        <end position="152"/>
    </location>
</feature>
<keyword evidence="2" id="KW-1133">Transmembrane helix</keyword>
<feature type="region of interest" description="Disordered" evidence="1">
    <location>
        <begin position="290"/>
        <end position="317"/>
    </location>
</feature>
<sequence>MKERSYGWSSNMNYFHLIFATVVGGLAILSWLARTQKSLWRGGTVTGLERVHTPLASPITIARRIHSPGTAESKTGDNFGSEEGGRALDRLLDGRLSGGRGSQRREREANTGGNGARGTTPARATALLSADMGDNPGKPPGFPSPSASEREERLSKLHQTGSFSPYIPRTLLPEMEKTAEGMNQRGGFVVGQGSGQVGMGQVGGAQAMLHFNSYGQPTFFPSPNYLQMAQENMLFGQTQQPCAFWENNQMEAQFLSPWGLRKDEPRKKLKINNKRKASIIIHEQQRELTEEFENEESAGVNGSGRVEVAHQKPPNQP</sequence>
<reference evidence="3" key="1">
    <citation type="submission" date="2022-08" db="EMBL/GenBank/DDBJ databases">
        <authorList>
            <person name="Gutierrez-Valencia J."/>
        </authorList>
    </citation>
    <scope>NUCLEOTIDE SEQUENCE</scope>
</reference>
<evidence type="ECO:0000313" key="3">
    <source>
        <dbReference type="EMBL" id="CAI0446760.1"/>
    </source>
</evidence>
<protein>
    <submittedName>
        <fullName evidence="3">Uncharacterized protein</fullName>
    </submittedName>
</protein>
<keyword evidence="2" id="KW-0812">Transmembrane</keyword>
<feature type="transmembrane region" description="Helical" evidence="2">
    <location>
        <begin position="14"/>
        <end position="33"/>
    </location>
</feature>
<dbReference type="AlphaFoldDB" id="A0AAV0MM08"/>
<evidence type="ECO:0000313" key="4">
    <source>
        <dbReference type="Proteomes" id="UP001154282"/>
    </source>
</evidence>
<feature type="compositionally biased region" description="Low complexity" evidence="1">
    <location>
        <begin position="117"/>
        <end position="126"/>
    </location>
</feature>
<gene>
    <name evidence="3" type="ORF">LITE_LOCUS29139</name>
</gene>
<name>A0AAV0MM08_9ROSI</name>
<keyword evidence="4" id="KW-1185">Reference proteome</keyword>
<dbReference type="Proteomes" id="UP001154282">
    <property type="component" value="Unassembled WGS sequence"/>
</dbReference>